<dbReference type="RefSeq" id="WP_166280456.1">
    <property type="nucleotide sequence ID" value="NZ_JAANNP010000002.1"/>
</dbReference>
<dbReference type="Proteomes" id="UP000800981">
    <property type="component" value="Unassembled WGS sequence"/>
</dbReference>
<name>A0ABX0GSL8_9ACTN</name>
<evidence type="ECO:0000313" key="1">
    <source>
        <dbReference type="EMBL" id="NHC13762.1"/>
    </source>
</evidence>
<reference evidence="1 2" key="1">
    <citation type="submission" date="2020-03" db="EMBL/GenBank/DDBJ databases">
        <title>Two novel Motilibacter sp.</title>
        <authorList>
            <person name="Liu S."/>
        </authorList>
    </citation>
    <scope>NUCLEOTIDE SEQUENCE [LARGE SCALE GENOMIC DNA]</scope>
    <source>
        <strain evidence="1 2">E257</strain>
    </source>
</reference>
<gene>
    <name evidence="1" type="ORF">G9H71_08205</name>
</gene>
<keyword evidence="2" id="KW-1185">Reference proteome</keyword>
<evidence type="ECO:0000313" key="2">
    <source>
        <dbReference type="Proteomes" id="UP000800981"/>
    </source>
</evidence>
<dbReference type="EMBL" id="JAANNP010000002">
    <property type="protein sequence ID" value="NHC13762.1"/>
    <property type="molecule type" value="Genomic_DNA"/>
</dbReference>
<comment type="caution">
    <text evidence="1">The sequence shown here is derived from an EMBL/GenBank/DDBJ whole genome shotgun (WGS) entry which is preliminary data.</text>
</comment>
<proteinExistence type="predicted"/>
<sequence>MASEHTPADDVVYDLISVQYHALKAAQAYDKYQQDAHDHADIKEFFAQCAEEDARRAERCHELLAQVTGSSSS</sequence>
<organism evidence="1 2">
    <name type="scientific">Motilibacter deserti</name>
    <dbReference type="NCBI Taxonomy" id="2714956"/>
    <lineage>
        <taxon>Bacteria</taxon>
        <taxon>Bacillati</taxon>
        <taxon>Actinomycetota</taxon>
        <taxon>Actinomycetes</taxon>
        <taxon>Motilibacterales</taxon>
        <taxon>Motilibacteraceae</taxon>
        <taxon>Motilibacter</taxon>
    </lineage>
</organism>
<accession>A0ABX0GSL8</accession>
<evidence type="ECO:0008006" key="3">
    <source>
        <dbReference type="Google" id="ProtNLM"/>
    </source>
</evidence>
<protein>
    <recommendedName>
        <fullName evidence="3">Ferritin-like diiron domain-containing protein</fullName>
    </recommendedName>
</protein>